<dbReference type="SUPFAM" id="SSF103190">
    <property type="entry name" value="Sensory domain-like"/>
    <property type="match status" value="1"/>
</dbReference>
<evidence type="ECO:0000256" key="6">
    <source>
        <dbReference type="ARBA" id="ARBA00022989"/>
    </source>
</evidence>
<dbReference type="Pfam" id="PF00672">
    <property type="entry name" value="HAMP"/>
    <property type="match status" value="1"/>
</dbReference>
<dbReference type="SUPFAM" id="SSF58104">
    <property type="entry name" value="Methyl-accepting chemotaxis protein (MCP) signaling domain"/>
    <property type="match status" value="1"/>
</dbReference>
<comment type="caution">
    <text evidence="15">The sequence shown here is derived from an EMBL/GenBank/DDBJ whole genome shotgun (WGS) entry which is preliminary data.</text>
</comment>
<evidence type="ECO:0000256" key="12">
    <source>
        <dbReference type="SAM" id="Phobius"/>
    </source>
</evidence>
<evidence type="ECO:0000259" key="14">
    <source>
        <dbReference type="PROSITE" id="PS50885"/>
    </source>
</evidence>
<comment type="subcellular location">
    <subcellularLocation>
        <location evidence="1">Cell membrane</location>
        <topology evidence="1">Multi-pass membrane protein</topology>
    </subcellularLocation>
</comment>
<dbReference type="PANTHER" id="PTHR32089:SF114">
    <property type="entry name" value="METHYL-ACCEPTING CHEMOTAXIS PROTEIN MCPB"/>
    <property type="match status" value="1"/>
</dbReference>
<keyword evidence="3" id="KW-0488">Methylation</keyword>
<keyword evidence="5 12" id="KW-0812">Transmembrane</keyword>
<comment type="similarity">
    <text evidence="9">Belongs to the methyl-accepting chemotaxis (MCP) protein family.</text>
</comment>
<evidence type="ECO:0000256" key="5">
    <source>
        <dbReference type="ARBA" id="ARBA00022692"/>
    </source>
</evidence>
<evidence type="ECO:0000256" key="11">
    <source>
        <dbReference type="SAM" id="MobiDB-lite"/>
    </source>
</evidence>
<dbReference type="InterPro" id="IPR033479">
    <property type="entry name" value="dCache_1"/>
</dbReference>
<keyword evidence="16" id="KW-1185">Reference proteome</keyword>
<sequence length="685" mass="74442">MTITKAKFKPSRRKERIQEGTKRSLSIRSRLIYSFLTILLIPTILISWTSFQTAKEKIDQQMIAAAEENVDRLNNIINEYVSAKFQEVAWLGRLTDLSNVTPLNGSNVGDSAPVRTILDSFMQAHPEVELAYVGTESGLYMNSPSTFANPADYDPRVREWYTSAMKTAGDVIITSPYVSKATGNLVVTVARTTEDGHGVAAINVKVNKISEITQKVKIGSEGYAYIMDANKNFVSHPTKEAGTKAPDNVQNNNLYKSDSGYFDYLYENKDMKKMAFTTNKLTHWKIAGTMYQDEVTQQAAPILRITLIVLIASMIIGGLLVLWILTSILKPLKRLHTVSGRISEGDLTERVQNIGSDELGRLGISFNNMADSLQQIIEKVGDTTDQLASSAEEMAASADQSSKSSEQSAESIQQVAHGAAEQVRSIRSTSQEMDGMIEQLGTVSRHAGEVVLSSAETSARAQQGNETAQTAVLQMNSIGSKVENLAKDIEGFRERSLQVVQIVEVITGIASQTNLLALNASIEAARAGEYGAGFAVVASEIRKLAEQSNQSALQITELVRAIEQEAAAAAVSMDAVYHEVREGIGMVDETGKVFGEIYSSIEEVVQQIQSVSVSSDTMSRNAGKVLADMADVTQISEEASVSIQDVVAGTEEQLAAIQEIAASAQHLSGMAEELQTAVEKFKIKN</sequence>
<evidence type="ECO:0000256" key="1">
    <source>
        <dbReference type="ARBA" id="ARBA00004651"/>
    </source>
</evidence>
<dbReference type="Pfam" id="PF02743">
    <property type="entry name" value="dCache_1"/>
    <property type="match status" value="1"/>
</dbReference>
<dbReference type="Proteomes" id="UP001240171">
    <property type="component" value="Unassembled WGS sequence"/>
</dbReference>
<dbReference type="InterPro" id="IPR029151">
    <property type="entry name" value="Sensor-like_sf"/>
</dbReference>
<feature type="transmembrane region" description="Helical" evidence="12">
    <location>
        <begin position="302"/>
        <end position="325"/>
    </location>
</feature>
<dbReference type="SMART" id="SM00283">
    <property type="entry name" value="MA"/>
    <property type="match status" value="1"/>
</dbReference>
<dbReference type="PANTHER" id="PTHR32089">
    <property type="entry name" value="METHYL-ACCEPTING CHEMOTAXIS PROTEIN MCPB"/>
    <property type="match status" value="1"/>
</dbReference>
<keyword evidence="4" id="KW-0145">Chemotaxis</keyword>
<proteinExistence type="inferred from homology"/>
<dbReference type="CDD" id="cd11386">
    <property type="entry name" value="MCP_signal"/>
    <property type="match status" value="1"/>
</dbReference>
<feature type="domain" description="Methyl-accepting transducer" evidence="13">
    <location>
        <begin position="397"/>
        <end position="633"/>
    </location>
</feature>
<dbReference type="Gene3D" id="1.10.287.950">
    <property type="entry name" value="Methyl-accepting chemotaxis protein"/>
    <property type="match status" value="1"/>
</dbReference>
<keyword evidence="8 10" id="KW-0807">Transducer</keyword>
<dbReference type="SMART" id="SM00304">
    <property type="entry name" value="HAMP"/>
    <property type="match status" value="1"/>
</dbReference>
<protein>
    <submittedName>
        <fullName evidence="15">Methyl-accepting chemotaxis protein</fullName>
    </submittedName>
</protein>
<evidence type="ECO:0000313" key="15">
    <source>
        <dbReference type="EMBL" id="MDO7906947.1"/>
    </source>
</evidence>
<evidence type="ECO:0000256" key="4">
    <source>
        <dbReference type="ARBA" id="ARBA00022500"/>
    </source>
</evidence>
<evidence type="ECO:0000256" key="3">
    <source>
        <dbReference type="ARBA" id="ARBA00022481"/>
    </source>
</evidence>
<evidence type="ECO:0000256" key="7">
    <source>
        <dbReference type="ARBA" id="ARBA00023136"/>
    </source>
</evidence>
<keyword evidence="7 12" id="KW-0472">Membrane</keyword>
<dbReference type="CDD" id="cd12912">
    <property type="entry name" value="PDC2_MCP_like"/>
    <property type="match status" value="1"/>
</dbReference>
<gene>
    <name evidence="15" type="ORF">Q5741_11025</name>
</gene>
<dbReference type="EMBL" id="JAUQTB010000005">
    <property type="protein sequence ID" value="MDO7906947.1"/>
    <property type="molecule type" value="Genomic_DNA"/>
</dbReference>
<evidence type="ECO:0000256" key="8">
    <source>
        <dbReference type="ARBA" id="ARBA00023224"/>
    </source>
</evidence>
<organism evidence="15 16">
    <name type="scientific">Paenibacillus lacisoli</name>
    <dbReference type="NCBI Taxonomy" id="3064525"/>
    <lineage>
        <taxon>Bacteria</taxon>
        <taxon>Bacillati</taxon>
        <taxon>Bacillota</taxon>
        <taxon>Bacilli</taxon>
        <taxon>Bacillales</taxon>
        <taxon>Paenibacillaceae</taxon>
        <taxon>Paenibacillus</taxon>
    </lineage>
</organism>
<keyword evidence="2" id="KW-1003">Cell membrane</keyword>
<reference evidence="15 16" key="1">
    <citation type="submission" date="2023-07" db="EMBL/GenBank/DDBJ databases">
        <title>Paenibacillus sp. JX-17 nov. isolated from soil.</title>
        <authorList>
            <person name="Wan Y."/>
            <person name="Liu B."/>
        </authorList>
    </citation>
    <scope>NUCLEOTIDE SEQUENCE [LARGE SCALE GENOMIC DNA]</scope>
    <source>
        <strain evidence="15 16">JX-17</strain>
    </source>
</reference>
<evidence type="ECO:0000256" key="10">
    <source>
        <dbReference type="PROSITE-ProRule" id="PRU00284"/>
    </source>
</evidence>
<evidence type="ECO:0000259" key="13">
    <source>
        <dbReference type="PROSITE" id="PS50111"/>
    </source>
</evidence>
<keyword evidence="6 12" id="KW-1133">Transmembrane helix</keyword>
<evidence type="ECO:0000256" key="2">
    <source>
        <dbReference type="ARBA" id="ARBA00022475"/>
    </source>
</evidence>
<evidence type="ECO:0000256" key="9">
    <source>
        <dbReference type="ARBA" id="ARBA00029447"/>
    </source>
</evidence>
<dbReference type="CDD" id="cd18773">
    <property type="entry name" value="PDC1_HK_sensor"/>
    <property type="match status" value="1"/>
</dbReference>
<dbReference type="RefSeq" id="WP_305024149.1">
    <property type="nucleotide sequence ID" value="NZ_JAUQTB010000005.1"/>
</dbReference>
<feature type="compositionally biased region" description="Low complexity" evidence="11">
    <location>
        <begin position="388"/>
        <end position="414"/>
    </location>
</feature>
<feature type="region of interest" description="Disordered" evidence="11">
    <location>
        <begin position="387"/>
        <end position="414"/>
    </location>
</feature>
<feature type="transmembrane region" description="Helical" evidence="12">
    <location>
        <begin position="31"/>
        <end position="51"/>
    </location>
</feature>
<dbReference type="InterPro" id="IPR003660">
    <property type="entry name" value="HAMP_dom"/>
</dbReference>
<dbReference type="Gene3D" id="3.30.450.20">
    <property type="entry name" value="PAS domain"/>
    <property type="match status" value="2"/>
</dbReference>
<name>A0ABT9CCG1_9BACL</name>
<dbReference type="PROSITE" id="PS50885">
    <property type="entry name" value="HAMP"/>
    <property type="match status" value="1"/>
</dbReference>
<dbReference type="CDD" id="cd06225">
    <property type="entry name" value="HAMP"/>
    <property type="match status" value="1"/>
</dbReference>
<dbReference type="PROSITE" id="PS50111">
    <property type="entry name" value="CHEMOTAXIS_TRANSDUC_2"/>
    <property type="match status" value="1"/>
</dbReference>
<evidence type="ECO:0000313" key="16">
    <source>
        <dbReference type="Proteomes" id="UP001240171"/>
    </source>
</evidence>
<dbReference type="InterPro" id="IPR004089">
    <property type="entry name" value="MCPsignal_dom"/>
</dbReference>
<feature type="domain" description="HAMP" evidence="14">
    <location>
        <begin position="326"/>
        <end position="378"/>
    </location>
</feature>
<dbReference type="Pfam" id="PF00015">
    <property type="entry name" value="MCPsignal"/>
    <property type="match status" value="1"/>
</dbReference>
<accession>A0ABT9CCG1</accession>